<comment type="caution">
    <text evidence="2">The sequence shown here is derived from an EMBL/GenBank/DDBJ whole genome shotgun (WGS) entry which is preliminary data.</text>
</comment>
<evidence type="ECO:0000313" key="2">
    <source>
        <dbReference type="EMBL" id="KAK9703015.1"/>
    </source>
</evidence>
<dbReference type="PANTHER" id="PTHR45444:SF3">
    <property type="entry name" value="XANTHINE DEHYDROGENASE"/>
    <property type="match status" value="1"/>
</dbReference>
<protein>
    <recommendedName>
        <fullName evidence="1">Aldehyde oxidase/xanthine dehydrogenase second molybdopterin binding domain-containing protein</fullName>
    </recommendedName>
</protein>
<dbReference type="PANTHER" id="PTHR45444">
    <property type="entry name" value="XANTHINE DEHYDROGENASE"/>
    <property type="match status" value="1"/>
</dbReference>
<dbReference type="Pfam" id="PF20256">
    <property type="entry name" value="MoCoBD_2"/>
    <property type="match status" value="1"/>
</dbReference>
<gene>
    <name evidence="2" type="ORF">K7432_010945</name>
</gene>
<organism evidence="2 3">
    <name type="scientific">Basidiobolus ranarum</name>
    <dbReference type="NCBI Taxonomy" id="34480"/>
    <lineage>
        <taxon>Eukaryota</taxon>
        <taxon>Fungi</taxon>
        <taxon>Fungi incertae sedis</taxon>
        <taxon>Zoopagomycota</taxon>
        <taxon>Entomophthoromycotina</taxon>
        <taxon>Basidiobolomycetes</taxon>
        <taxon>Basidiobolales</taxon>
        <taxon>Basidiobolaceae</taxon>
        <taxon>Basidiobolus</taxon>
    </lineage>
</organism>
<name>A0ABR2VUN1_9FUNG</name>
<dbReference type="InterPro" id="IPR016208">
    <property type="entry name" value="Ald_Oxase/xanthine_DH-like"/>
</dbReference>
<reference evidence="2 3" key="1">
    <citation type="submission" date="2023-04" db="EMBL/GenBank/DDBJ databases">
        <title>Genome of Basidiobolus ranarum AG-B5.</title>
        <authorList>
            <person name="Stajich J.E."/>
            <person name="Carter-House D."/>
            <person name="Gryganskyi A."/>
        </authorList>
    </citation>
    <scope>NUCLEOTIDE SEQUENCE [LARGE SCALE GENOMIC DNA]</scope>
    <source>
        <strain evidence="2 3">AG-B5</strain>
    </source>
</reference>
<dbReference type="InterPro" id="IPR046867">
    <property type="entry name" value="AldOxase/xan_DH_MoCoBD2"/>
</dbReference>
<evidence type="ECO:0000313" key="3">
    <source>
        <dbReference type="Proteomes" id="UP001479436"/>
    </source>
</evidence>
<proteinExistence type="predicted"/>
<dbReference type="SUPFAM" id="SSF56003">
    <property type="entry name" value="Molybdenum cofactor-binding domain"/>
    <property type="match status" value="1"/>
</dbReference>
<dbReference type="InterPro" id="IPR037165">
    <property type="entry name" value="AldOxase/xan_DH_Mopterin-bd_sf"/>
</dbReference>
<accession>A0ABR2VUN1</accession>
<dbReference type="Gene3D" id="3.30.365.10">
    <property type="entry name" value="Aldehyde oxidase/xanthine dehydrogenase, molybdopterin binding domain"/>
    <property type="match status" value="1"/>
</dbReference>
<dbReference type="Proteomes" id="UP001479436">
    <property type="component" value="Unassembled WGS sequence"/>
</dbReference>
<keyword evidence="3" id="KW-1185">Reference proteome</keyword>
<evidence type="ECO:0000259" key="1">
    <source>
        <dbReference type="Pfam" id="PF20256"/>
    </source>
</evidence>
<dbReference type="EMBL" id="JASJQH010007673">
    <property type="protein sequence ID" value="KAK9703015.1"/>
    <property type="molecule type" value="Genomic_DNA"/>
</dbReference>
<sequence length="224" mass="24892">MPGADIGELAKAAYFDRINLSANGFYKTPDIGHDWDTNEGLMYFYFTLGIAVSEVEIDVLTGDHTIISTDILMDIGKSLNYSIDLGQIEGAWLQGVGWSTMEETLFFPNGMLFTRGPGTYKIPGFRDIPQRFRVDLLDGVEYKQLKTIHGSKGIGEPPLFLGASVYFAIRDATTAARKDNGNTEKFTLPHPATAEQIRMSCVDQIATMSKIQRKEGEKPWAVRV</sequence>
<feature type="domain" description="Aldehyde oxidase/xanthine dehydrogenase second molybdopterin binding" evidence="1">
    <location>
        <begin position="5"/>
        <end position="129"/>
    </location>
</feature>